<protein>
    <recommendedName>
        <fullName evidence="5">Pilus assembly protein PilO</fullName>
    </recommendedName>
</protein>
<sequence length="216" mass="24232">MRPRQAPKYFYVVVTLVAVVLVVAGWFAYATRQAKLTALQQTLRAKQTELNNIEPEIARRPQLEAEYTDLQTRLAILEPTLPTYAYVPTLVRQLERLTNETDNKLDGIKPQPSRDKQKDKAAQSELDSEPQSNGNKGDEEAAAKEPTLPYDSVDIDVELQGTYWTTVKFLEYLQKFPKMIAVNEMVIRPSCTPTPAASPKLKVQIAIKAVVTKGGE</sequence>
<dbReference type="PANTHER" id="PTHR39555">
    <property type="entry name" value="FIMBRIAL ASSEMBLY PROTEIN PILO-LIKE PROTEIN-RELATED"/>
    <property type="match status" value="1"/>
</dbReference>
<reference evidence="3 4" key="1">
    <citation type="journal article" date="2015" name="Microbiome">
        <title>Genomic resolution of linkages in carbon, nitrogen, and sulfur cycling among widespread estuary sediment bacteria.</title>
        <authorList>
            <person name="Baker B.J."/>
            <person name="Lazar C.S."/>
            <person name="Teske A.P."/>
            <person name="Dick G.J."/>
        </authorList>
    </citation>
    <scope>NUCLEOTIDE SEQUENCE [LARGE SCALE GENOMIC DNA]</scope>
    <source>
        <strain evidence="3">DG_56</strain>
    </source>
</reference>
<evidence type="ECO:0000256" key="2">
    <source>
        <dbReference type="SAM" id="Phobius"/>
    </source>
</evidence>
<dbReference type="EMBL" id="LIZY01000006">
    <property type="protein sequence ID" value="KPJ64801.1"/>
    <property type="molecule type" value="Genomic_DNA"/>
</dbReference>
<feature type="region of interest" description="Disordered" evidence="1">
    <location>
        <begin position="101"/>
        <end position="147"/>
    </location>
</feature>
<keyword evidence="2" id="KW-0472">Membrane</keyword>
<comment type="caution">
    <text evidence="3">The sequence shown here is derived from an EMBL/GenBank/DDBJ whole genome shotgun (WGS) entry which is preliminary data.</text>
</comment>
<gene>
    <name evidence="3" type="ORF">AMK68_00500</name>
</gene>
<evidence type="ECO:0000313" key="4">
    <source>
        <dbReference type="Proteomes" id="UP000052020"/>
    </source>
</evidence>
<evidence type="ECO:0008006" key="5">
    <source>
        <dbReference type="Google" id="ProtNLM"/>
    </source>
</evidence>
<dbReference type="PANTHER" id="PTHR39555:SF1">
    <property type="entry name" value="TYPE IV PILUS INNER MEMBRANE COMPONENT PILO"/>
    <property type="match status" value="1"/>
</dbReference>
<keyword evidence="2" id="KW-1133">Transmembrane helix</keyword>
<feature type="compositionally biased region" description="Basic and acidic residues" evidence="1">
    <location>
        <begin position="101"/>
        <end position="122"/>
    </location>
</feature>
<proteinExistence type="predicted"/>
<dbReference type="Gene3D" id="3.30.70.60">
    <property type="match status" value="1"/>
</dbReference>
<dbReference type="AlphaFoldDB" id="A0A0S7XQM5"/>
<feature type="transmembrane region" description="Helical" evidence="2">
    <location>
        <begin position="9"/>
        <end position="29"/>
    </location>
</feature>
<accession>A0A0S7XQM5</accession>
<organism evidence="3 4">
    <name type="scientific">candidate division KD3-62 bacterium DG_56</name>
    <dbReference type="NCBI Taxonomy" id="1704032"/>
    <lineage>
        <taxon>Bacteria</taxon>
        <taxon>candidate division KD3-62</taxon>
    </lineage>
</organism>
<evidence type="ECO:0000313" key="3">
    <source>
        <dbReference type="EMBL" id="KPJ64801.1"/>
    </source>
</evidence>
<dbReference type="InterPro" id="IPR014717">
    <property type="entry name" value="Transl_elong_EF1B/ribsomal_bS6"/>
</dbReference>
<name>A0A0S7XQM5_9BACT</name>
<evidence type="ECO:0000256" key="1">
    <source>
        <dbReference type="SAM" id="MobiDB-lite"/>
    </source>
</evidence>
<keyword evidence="2" id="KW-0812">Transmembrane</keyword>
<dbReference type="Proteomes" id="UP000052020">
    <property type="component" value="Unassembled WGS sequence"/>
</dbReference>